<dbReference type="AlphaFoldDB" id="A0A8J2NTL5"/>
<keyword evidence="4" id="KW-0808">Transferase</keyword>
<comment type="caution">
    <text evidence="12">The sequence shown here is derived from an EMBL/GenBank/DDBJ whole genome shotgun (WGS) entry which is preliminary data.</text>
</comment>
<protein>
    <recommendedName>
        <fullName evidence="2">non-specific serine/threonine protein kinase</fullName>
        <ecNumber evidence="2">2.7.11.1</ecNumber>
    </recommendedName>
</protein>
<dbReference type="EC" id="2.7.11.1" evidence="2"/>
<feature type="non-terminal residue" evidence="12">
    <location>
        <position position="1"/>
    </location>
</feature>
<evidence type="ECO:0000256" key="2">
    <source>
        <dbReference type="ARBA" id="ARBA00012513"/>
    </source>
</evidence>
<dbReference type="PROSITE" id="PS50011">
    <property type="entry name" value="PROTEIN_KINASE_DOM"/>
    <property type="match status" value="1"/>
</dbReference>
<keyword evidence="3" id="KW-0723">Serine/threonine-protein kinase</keyword>
<dbReference type="GO" id="GO:0000408">
    <property type="term" value="C:EKC/KEOPS complex"/>
    <property type="evidence" value="ECO:0007669"/>
    <property type="project" value="TreeGrafter"/>
</dbReference>
<dbReference type="GO" id="GO:0005524">
    <property type="term" value="F:ATP binding"/>
    <property type="evidence" value="ECO:0007669"/>
    <property type="project" value="UniProtKB-KW"/>
</dbReference>
<dbReference type="FunFam" id="3.30.200.20:FF:000201">
    <property type="entry name" value="TP53-regulating kinase isoform X1"/>
    <property type="match status" value="1"/>
</dbReference>
<feature type="domain" description="Protein kinase" evidence="11">
    <location>
        <begin position="1"/>
        <end position="234"/>
    </location>
</feature>
<dbReference type="PROSITE" id="PS00109">
    <property type="entry name" value="PROTEIN_KINASE_TYR"/>
    <property type="match status" value="1"/>
</dbReference>
<evidence type="ECO:0000256" key="6">
    <source>
        <dbReference type="ARBA" id="ARBA00022741"/>
    </source>
</evidence>
<dbReference type="InterPro" id="IPR000719">
    <property type="entry name" value="Prot_kinase_dom"/>
</dbReference>
<evidence type="ECO:0000313" key="13">
    <source>
        <dbReference type="Proteomes" id="UP000708208"/>
    </source>
</evidence>
<keyword evidence="5" id="KW-0819">tRNA processing</keyword>
<reference evidence="12" key="1">
    <citation type="submission" date="2021-06" db="EMBL/GenBank/DDBJ databases">
        <authorList>
            <person name="Hodson N. C."/>
            <person name="Mongue J. A."/>
            <person name="Jaron S. K."/>
        </authorList>
    </citation>
    <scope>NUCLEOTIDE SEQUENCE</scope>
</reference>
<evidence type="ECO:0000256" key="5">
    <source>
        <dbReference type="ARBA" id="ARBA00022694"/>
    </source>
</evidence>
<dbReference type="GO" id="GO:0070525">
    <property type="term" value="P:tRNA threonylcarbamoyladenosine metabolic process"/>
    <property type="evidence" value="ECO:0007669"/>
    <property type="project" value="TreeGrafter"/>
</dbReference>
<dbReference type="OrthoDB" id="3399at2759"/>
<dbReference type="Proteomes" id="UP000708208">
    <property type="component" value="Unassembled WGS sequence"/>
</dbReference>
<dbReference type="GO" id="GO:0005634">
    <property type="term" value="C:nucleus"/>
    <property type="evidence" value="ECO:0007669"/>
    <property type="project" value="TreeGrafter"/>
</dbReference>
<comment type="catalytic activity">
    <reaction evidence="10">
        <text>L-seryl-[protein] + ATP = O-phospho-L-seryl-[protein] + ADP + H(+)</text>
        <dbReference type="Rhea" id="RHEA:17989"/>
        <dbReference type="Rhea" id="RHEA-COMP:9863"/>
        <dbReference type="Rhea" id="RHEA-COMP:11604"/>
        <dbReference type="ChEBI" id="CHEBI:15378"/>
        <dbReference type="ChEBI" id="CHEBI:29999"/>
        <dbReference type="ChEBI" id="CHEBI:30616"/>
        <dbReference type="ChEBI" id="CHEBI:83421"/>
        <dbReference type="ChEBI" id="CHEBI:456216"/>
        <dbReference type="EC" id="2.7.11.1"/>
    </reaction>
</comment>
<keyword evidence="13" id="KW-1185">Reference proteome</keyword>
<dbReference type="InterPro" id="IPR018934">
    <property type="entry name" value="RIO_dom"/>
</dbReference>
<proteinExistence type="inferred from homology"/>
<dbReference type="InterPro" id="IPR008266">
    <property type="entry name" value="Tyr_kinase_AS"/>
</dbReference>
<evidence type="ECO:0000256" key="4">
    <source>
        <dbReference type="ARBA" id="ARBA00022679"/>
    </source>
</evidence>
<keyword evidence="8" id="KW-0067">ATP-binding</keyword>
<keyword evidence="6" id="KW-0547">Nucleotide-binding</keyword>
<dbReference type="GO" id="GO:0004674">
    <property type="term" value="F:protein serine/threonine kinase activity"/>
    <property type="evidence" value="ECO:0007669"/>
    <property type="project" value="UniProtKB-KW"/>
</dbReference>
<dbReference type="EMBL" id="CAJVCH010124845">
    <property type="protein sequence ID" value="CAG7725642.1"/>
    <property type="molecule type" value="Genomic_DNA"/>
</dbReference>
<gene>
    <name evidence="12" type="ORF">AFUS01_LOCUS14590</name>
</gene>
<evidence type="ECO:0000259" key="11">
    <source>
        <dbReference type="PROSITE" id="PS50011"/>
    </source>
</evidence>
<keyword evidence="7" id="KW-0418">Kinase</keyword>
<accession>A0A8J2NTL5</accession>
<organism evidence="12 13">
    <name type="scientific">Allacma fusca</name>
    <dbReference type="NCBI Taxonomy" id="39272"/>
    <lineage>
        <taxon>Eukaryota</taxon>
        <taxon>Metazoa</taxon>
        <taxon>Ecdysozoa</taxon>
        <taxon>Arthropoda</taxon>
        <taxon>Hexapoda</taxon>
        <taxon>Collembola</taxon>
        <taxon>Symphypleona</taxon>
        <taxon>Sminthuridae</taxon>
        <taxon>Allacma</taxon>
    </lineage>
</organism>
<evidence type="ECO:0000256" key="10">
    <source>
        <dbReference type="ARBA" id="ARBA00048679"/>
    </source>
</evidence>
<evidence type="ECO:0000313" key="12">
    <source>
        <dbReference type="EMBL" id="CAG7725642.1"/>
    </source>
</evidence>
<evidence type="ECO:0000256" key="8">
    <source>
        <dbReference type="ARBA" id="ARBA00022840"/>
    </source>
</evidence>
<dbReference type="GO" id="GO:0008033">
    <property type="term" value="P:tRNA processing"/>
    <property type="evidence" value="ECO:0007669"/>
    <property type="project" value="UniProtKB-KW"/>
</dbReference>
<comment type="catalytic activity">
    <reaction evidence="9">
        <text>L-threonyl-[protein] + ATP = O-phospho-L-threonyl-[protein] + ADP + H(+)</text>
        <dbReference type="Rhea" id="RHEA:46608"/>
        <dbReference type="Rhea" id="RHEA-COMP:11060"/>
        <dbReference type="Rhea" id="RHEA-COMP:11605"/>
        <dbReference type="ChEBI" id="CHEBI:15378"/>
        <dbReference type="ChEBI" id="CHEBI:30013"/>
        <dbReference type="ChEBI" id="CHEBI:30616"/>
        <dbReference type="ChEBI" id="CHEBI:61977"/>
        <dbReference type="ChEBI" id="CHEBI:456216"/>
        <dbReference type="EC" id="2.7.11.1"/>
    </reaction>
</comment>
<evidence type="ECO:0000256" key="9">
    <source>
        <dbReference type="ARBA" id="ARBA00047899"/>
    </source>
</evidence>
<dbReference type="PANTHER" id="PTHR12209">
    <property type="entry name" value="NON-SPECIFIC SERINE/THREONINE PROTEIN KINASE"/>
    <property type="match status" value="1"/>
</dbReference>
<evidence type="ECO:0000256" key="7">
    <source>
        <dbReference type="ARBA" id="ARBA00022777"/>
    </source>
</evidence>
<evidence type="ECO:0000256" key="1">
    <source>
        <dbReference type="ARBA" id="ARBA00010630"/>
    </source>
</evidence>
<sequence>MLTVGTYLGRPTIVKERFKKTYRHPDLDDRLTKERTRGEVRGLMRAKNVGIRTPAVYLVRPKTNSIYMEFLEGVDTVNDFIGRVLKSKEKNEEWRNQLEKLALEIGKILGKLHEAGIIHGDLTTSNILVERDQFEGDASVESSNVGNLETGNGGRATANSIILIDFGLSHMDNSPEDKGVDLYVLERALTSTYSCIEWFFECILKAYISEYLKGGEEVLLKLEEIRLRGRKRTM</sequence>
<dbReference type="Pfam" id="PF01163">
    <property type="entry name" value="RIO1"/>
    <property type="match status" value="1"/>
</dbReference>
<dbReference type="PANTHER" id="PTHR12209:SF0">
    <property type="entry name" value="EKC_KEOPS COMPLEX SUBUNIT TP53RK"/>
    <property type="match status" value="1"/>
</dbReference>
<comment type="similarity">
    <text evidence="1">Belongs to the protein kinase superfamily. BUD32 family.</text>
</comment>
<dbReference type="GO" id="GO:0005829">
    <property type="term" value="C:cytosol"/>
    <property type="evidence" value="ECO:0007669"/>
    <property type="project" value="TreeGrafter"/>
</dbReference>
<evidence type="ECO:0000256" key="3">
    <source>
        <dbReference type="ARBA" id="ARBA00022527"/>
    </source>
</evidence>
<name>A0A8J2NTL5_9HEXA</name>